<keyword evidence="9" id="KW-0739">Sodium transport</keyword>
<keyword evidence="6" id="KW-0915">Sodium</keyword>
<dbReference type="InterPro" id="IPR045016">
    <property type="entry name" value="NhaD-like"/>
</dbReference>
<evidence type="ECO:0000256" key="6">
    <source>
        <dbReference type="ARBA" id="ARBA00023053"/>
    </source>
</evidence>
<evidence type="ECO:0000256" key="11">
    <source>
        <dbReference type="SAM" id="MobiDB-lite"/>
    </source>
</evidence>
<evidence type="ECO:0000313" key="14">
    <source>
        <dbReference type="EMBL" id="CAE7209016.1"/>
    </source>
</evidence>
<evidence type="ECO:0000256" key="4">
    <source>
        <dbReference type="ARBA" id="ARBA00022692"/>
    </source>
</evidence>
<evidence type="ECO:0000256" key="10">
    <source>
        <dbReference type="ARBA" id="ARBA00025753"/>
    </source>
</evidence>
<comment type="similarity">
    <text evidence="10">Belongs to the NhaD Na(+)/H(+) (TC 2.A.62) antiporter family.</text>
</comment>
<feature type="transmembrane region" description="Helical" evidence="12">
    <location>
        <begin position="1626"/>
        <end position="1642"/>
    </location>
</feature>
<keyword evidence="3" id="KW-0050">Antiport</keyword>
<evidence type="ECO:0000256" key="12">
    <source>
        <dbReference type="SAM" id="Phobius"/>
    </source>
</evidence>
<comment type="caution">
    <text evidence="14">The sequence shown here is derived from an EMBL/GenBank/DDBJ whole genome shotgun (WGS) entry which is preliminary data.</text>
</comment>
<feature type="transmembrane region" description="Helical" evidence="12">
    <location>
        <begin position="1762"/>
        <end position="1781"/>
    </location>
</feature>
<feature type="transmembrane region" description="Helical" evidence="12">
    <location>
        <begin position="1365"/>
        <end position="1384"/>
    </location>
</feature>
<feature type="transmembrane region" description="Helical" evidence="12">
    <location>
        <begin position="1227"/>
        <end position="1243"/>
    </location>
</feature>
<evidence type="ECO:0000256" key="2">
    <source>
        <dbReference type="ARBA" id="ARBA00022448"/>
    </source>
</evidence>
<keyword evidence="4 12" id="KW-0812">Transmembrane</keyword>
<feature type="transmembrane region" description="Helical" evidence="12">
    <location>
        <begin position="1802"/>
        <end position="1823"/>
    </location>
</feature>
<dbReference type="Gene3D" id="3.20.20.80">
    <property type="entry name" value="Glycosidases"/>
    <property type="match status" value="1"/>
</dbReference>
<dbReference type="EMBL" id="CAJNDS010000466">
    <property type="protein sequence ID" value="CAE7209016.1"/>
    <property type="molecule type" value="Genomic_DNA"/>
</dbReference>
<feature type="transmembrane region" description="Helical" evidence="12">
    <location>
        <begin position="1871"/>
        <end position="1891"/>
    </location>
</feature>
<evidence type="ECO:0000256" key="9">
    <source>
        <dbReference type="ARBA" id="ARBA00023201"/>
    </source>
</evidence>
<evidence type="ECO:0000259" key="13">
    <source>
        <dbReference type="Pfam" id="PF03600"/>
    </source>
</evidence>
<dbReference type="GO" id="GO:0015297">
    <property type="term" value="F:antiporter activity"/>
    <property type="evidence" value="ECO:0007669"/>
    <property type="project" value="UniProtKB-KW"/>
</dbReference>
<keyword evidence="5 12" id="KW-1133">Transmembrane helix</keyword>
<evidence type="ECO:0000256" key="5">
    <source>
        <dbReference type="ARBA" id="ARBA00022989"/>
    </source>
</evidence>
<dbReference type="Pfam" id="PF03600">
    <property type="entry name" value="CitMHS"/>
    <property type="match status" value="1"/>
</dbReference>
<dbReference type="Gene3D" id="3.10.450.50">
    <property type="match status" value="1"/>
</dbReference>
<feature type="transmembrane region" description="Helical" evidence="12">
    <location>
        <begin position="1654"/>
        <end position="1675"/>
    </location>
</feature>
<dbReference type="NCBIfam" id="NF038006">
    <property type="entry name" value="NhaD_1"/>
    <property type="match status" value="1"/>
</dbReference>
<feature type="transmembrane region" description="Helical" evidence="12">
    <location>
        <begin position="1326"/>
        <end position="1345"/>
    </location>
</feature>
<keyword evidence="7" id="KW-0406">Ion transport</keyword>
<organism evidence="14 15">
    <name type="scientific">Symbiodinium natans</name>
    <dbReference type="NCBI Taxonomy" id="878477"/>
    <lineage>
        <taxon>Eukaryota</taxon>
        <taxon>Sar</taxon>
        <taxon>Alveolata</taxon>
        <taxon>Dinophyceae</taxon>
        <taxon>Suessiales</taxon>
        <taxon>Symbiodiniaceae</taxon>
        <taxon>Symbiodinium</taxon>
    </lineage>
</organism>
<evidence type="ECO:0000313" key="15">
    <source>
        <dbReference type="Proteomes" id="UP000604046"/>
    </source>
</evidence>
<keyword evidence="15" id="KW-1185">Reference proteome</keyword>
<sequence>MVRVFVAEVVCGCFQPRTNIKRMWAHVRSLPLDDNVWAKDRQHVGDLKDISVGMVVGFLSSPCAEQGHDRLAVETFSNALLQATAVIVVLAARRGGEQFDVTVPKHPGGVIGVGARRASTASTGNNSLRQGGCNASRWSRKSWPGAEGGSSMLFWKCQDNFGSSAIFGVALVGGGNAEKERTWMESFDPSAVVEDLYLPEVTASHSSGVRAYIENKASCGRIVIDRLSDGSRSCGFTWHLEDDGAVGIRGTTYVELNEQGLVSYVREICEPLFKPGDATVELLKAIGGENVASFDRVPCLILKMLSLRWSDACEVEPRTPSGASDICRYLWSELQGNAAPSESLGFFADEVLYEDFNYELPLRGKAEVGAFLEKFAEIKALKFVAERFSDGSKSCCFTWNVEISGASSDAPRTRGISFYELNSQGEISYVRDIPESLLKPPPLQAIASAIRPKLRVFQPRSTVVSGETESRCNCADAGGVVWPTGECVDGTTVLEQLVTGSDARRRSISEEVGTAWSLETPETVRESQIEDCSVCQASGAVVVFLRHLACPLPKVIRGRCRPDVLKRVEESRPALLFDPHGAFSAGAMGSQGSSDEGADILHLCDHLVASWDWCAGVSLEAHGVADLCALSALTLFRYISKVTSLAPQQEDSSGVPEVPTPRAPASVKIQCNFSAMRFCREGVLLLGGTFVVRGEEAPCNADKLFGWCEAVARNAGRVRAGVVKSHSLSIPWVFLLWICIYERYLPLPDCPVIILGRIHSFSWHRCSTFHEVQKRSVANHALMRVASLPPSADGFPASRSFRGLGSPAVVATIHVVRDRYAGFKCSQRACSNLEQFLELREPPCDYFGMLLLRHGTISGDELQGSHAMQAEPTVAFTEELMRSTNNLAFWSAFGFRAMPQAAIGPGGVVFWAQTLVAMQEYEVDIVICPGHVPGGGRLVPAKELPLRTKGRLVWGNTGDLGQAESNCTGRFVVGQSGRIAALGFNCVRLPFSLVASLALTDVGLLVVLNNHEPEIGRQSNDARDQSYIEMTTFLTFYARCSGRRYSEREWLRGIGLVARRYRDNPRVAGFDLRMTLPTWGSGDRLTDWSIAAIKGAKQVLSYSPDLLIVISGIHFGMRLSEVPNRPIHDEDLRSAFQSNRECFEGCAVLKEGLGSLLCGIARCPIKSIVQCRARCIIVKVLRKVYTTHFYYGWSFDLMAYDPGLAFDFWLVCDPHSSWMYLFSSKDMLGRMLFACWLWFLLLADSQTAKRRHNALPTVGAVRCGCGRVLAGMCMCEGLLRASRPRHVDEVILFSIGEHLGQTCGHVHIVEDKLFGKDVVVVGNTSVKSLIVLFTLSFVAQLVSWGDKVSPPAFVVATSVGFHISYVLWVRILLAYTLVLFTGLGNEQAWILLQMAAVPAEHPLEEANHGREARDDADASVGEVEEATVFLRGGVEVLSASTSTDLRMRFRSLTLAIGQILAPSCLVKPLRERKILFAAAAAAFLASVFAIGSKCGSYSNFQGLAQRVRFPDVPSKILSVLGTFECLARSTLEDCMRTAVDTKAGPSNANEQQLDFAYWSINGDKRANESETYGLLQDLVAVLTGPCAEVLRPRPVLAGLTGWLALMYSIQHSMVTVPFLTGMQYEYFPIIATFVAGYTVIVLEEQTEINKAATALILGVLVWALVGTGVDMTASAFDLAIKETLEDVSEVVFFLLGALTIVEIMDAHKGFDIITKLIQAKTQKELLVIVSVLTFVLSSVLNNLTVVIVMVSLLQKLVKDEDFRMRLGGIVVVASNAGGAWTPIGDITTTMLYIGGQVTTVPLLANLFIPSVLCLIGTVGYELVQMDDKPFERSPSRPEDAEVPNGQAVVFWGGLIGMITVPAFTAATQCPAWSGMMLVLGLLGLITSLLHGPEDNRYSLKGALTRVEVPDALFFLGVLFAVGGLERVGLLKEFAIQLSNLVPSDALVAIFLGFASAVVDNVPLVAAAQGMYDIGVHPANDGLWNLITYCAATGGSLLVIGSAAGVAFMGMERNVSFGWYFKSVAPAALVGYFLGVAGILGQQALGLSVA</sequence>
<name>A0A812JL36_9DINO</name>
<feature type="transmembrane region" description="Helical" evidence="12">
    <location>
        <begin position="1687"/>
        <end position="1704"/>
    </location>
</feature>
<dbReference type="PANTHER" id="PTHR43269">
    <property type="entry name" value="SODIUM/PROTON ANTIPORTER 1-RELATED"/>
    <property type="match status" value="1"/>
</dbReference>
<feature type="transmembrane region" description="Helical" evidence="12">
    <location>
        <begin position="1474"/>
        <end position="1491"/>
    </location>
</feature>
<feature type="region of interest" description="Disordered" evidence="11">
    <location>
        <begin position="121"/>
        <end position="140"/>
    </location>
</feature>
<reference evidence="14" key="1">
    <citation type="submission" date="2021-02" db="EMBL/GenBank/DDBJ databases">
        <authorList>
            <person name="Dougan E. K."/>
            <person name="Rhodes N."/>
            <person name="Thang M."/>
            <person name="Chan C."/>
        </authorList>
    </citation>
    <scope>NUCLEOTIDE SEQUENCE</scope>
</reference>
<feature type="transmembrane region" description="Helical" evidence="12">
    <location>
        <begin position="1843"/>
        <end position="1864"/>
    </location>
</feature>
<feature type="transmembrane region" description="Helical" evidence="12">
    <location>
        <begin position="1725"/>
        <end position="1750"/>
    </location>
</feature>
<feature type="transmembrane region" description="Helical" evidence="12">
    <location>
        <begin position="1941"/>
        <end position="1965"/>
    </location>
</feature>
<dbReference type="GO" id="GO:0006814">
    <property type="term" value="P:sodium ion transport"/>
    <property type="evidence" value="ECO:0007669"/>
    <property type="project" value="UniProtKB-KW"/>
</dbReference>
<dbReference type="SUPFAM" id="SSF54427">
    <property type="entry name" value="NTF2-like"/>
    <property type="match status" value="1"/>
</dbReference>
<dbReference type="GO" id="GO:0016020">
    <property type="term" value="C:membrane"/>
    <property type="evidence" value="ECO:0007669"/>
    <property type="project" value="UniProtKB-SubCell"/>
</dbReference>
<feature type="transmembrane region" description="Helical" evidence="12">
    <location>
        <begin position="2019"/>
        <end position="2039"/>
    </location>
</feature>
<protein>
    <submittedName>
        <fullName evidence="14">NHD1 protein</fullName>
    </submittedName>
</protein>
<evidence type="ECO:0000256" key="1">
    <source>
        <dbReference type="ARBA" id="ARBA00004141"/>
    </source>
</evidence>
<evidence type="ECO:0000256" key="7">
    <source>
        <dbReference type="ARBA" id="ARBA00023065"/>
    </source>
</evidence>
<dbReference type="PANTHER" id="PTHR43269:SF2">
    <property type="entry name" value="SODIUM_PROTON ANTIPORTER 1-RELATED"/>
    <property type="match status" value="1"/>
</dbReference>
<dbReference type="OrthoDB" id="442731at2759"/>
<feature type="domain" description="Citrate transporter-like" evidence="13">
    <location>
        <begin position="1637"/>
        <end position="1971"/>
    </location>
</feature>
<dbReference type="InterPro" id="IPR004680">
    <property type="entry name" value="Cit_transptr-like_dom"/>
</dbReference>
<evidence type="ECO:0000256" key="3">
    <source>
        <dbReference type="ARBA" id="ARBA00022449"/>
    </source>
</evidence>
<dbReference type="InterPro" id="IPR032710">
    <property type="entry name" value="NTF2-like_dom_sf"/>
</dbReference>
<comment type="subcellular location">
    <subcellularLocation>
        <location evidence="1">Membrane</location>
        <topology evidence="1">Multi-pass membrane protein</topology>
    </subcellularLocation>
</comment>
<dbReference type="Proteomes" id="UP000604046">
    <property type="component" value="Unassembled WGS sequence"/>
</dbReference>
<evidence type="ECO:0000256" key="8">
    <source>
        <dbReference type="ARBA" id="ARBA00023136"/>
    </source>
</evidence>
<accession>A0A812JL36</accession>
<dbReference type="InterPro" id="IPR017853">
    <property type="entry name" value="GH"/>
</dbReference>
<gene>
    <name evidence="14" type="primary">NHD1</name>
    <name evidence="14" type="ORF">SNAT2548_LOCUS6871</name>
</gene>
<keyword evidence="2" id="KW-0813">Transport</keyword>
<proteinExistence type="inferred from homology"/>
<dbReference type="SUPFAM" id="SSF51445">
    <property type="entry name" value="(Trans)glycosidases"/>
    <property type="match status" value="1"/>
</dbReference>
<keyword evidence="8 12" id="KW-0472">Membrane</keyword>
<feature type="transmembrane region" description="Helical" evidence="12">
    <location>
        <begin position="1911"/>
        <end position="1929"/>
    </location>
</feature>
<feature type="transmembrane region" description="Helical" evidence="12">
    <location>
        <begin position="1985"/>
        <end position="2007"/>
    </location>
</feature>